<gene>
    <name evidence="7" type="ORF">H9633_07180</name>
</gene>
<keyword evidence="4 5" id="KW-0326">Glycosidase</keyword>
<accession>A0ABR8W612</accession>
<sequence>MRPVGATAALIAAAALAGCAPASAVAPVLTGDVFVHDPAYVQVGDDRFVYSTGNGQIADGNIQIRRSDDGVDWEYAGEVWDEKPAWLDDAVPGVDNLWAPELYQHDGTWYLYYSVSTFGSGDSVIALATNTTLDPDDPDFEWVDRGEVIASEGTDFNAIDAGIVEDADGTPWMSFGSFSSGIRMVELEWPSGLRADSAAPLRLADRGLVENAIEAPYIVARDGWFYLVVSRGFCCRGVDSTYEIVVGRSKDVAGPYLDADGTSLLDDGGTVVLSGDGADRIGPGGQSVFGDTLAFHYYDGAADGVPTLGLLPLQWQDGWPRASW</sequence>
<feature type="signal peptide" evidence="6">
    <location>
        <begin position="1"/>
        <end position="24"/>
    </location>
</feature>
<dbReference type="PIRSF" id="PIRSF026534">
    <property type="entry name" value="Endo_alpha-L-arabinosidase"/>
    <property type="match status" value="1"/>
</dbReference>
<dbReference type="InterPro" id="IPR006710">
    <property type="entry name" value="Glyco_hydro_43"/>
</dbReference>
<comment type="similarity">
    <text evidence="2 5">Belongs to the glycosyl hydrolase 43 family.</text>
</comment>
<evidence type="ECO:0000256" key="2">
    <source>
        <dbReference type="ARBA" id="ARBA00009865"/>
    </source>
</evidence>
<keyword evidence="3 5" id="KW-0378">Hydrolase</keyword>
<dbReference type="Gene3D" id="2.115.10.20">
    <property type="entry name" value="Glycosyl hydrolase domain, family 43"/>
    <property type="match status" value="1"/>
</dbReference>
<dbReference type="SUPFAM" id="SSF75005">
    <property type="entry name" value="Arabinanase/levansucrase/invertase"/>
    <property type="match status" value="1"/>
</dbReference>
<dbReference type="Proteomes" id="UP000611521">
    <property type="component" value="Unassembled WGS sequence"/>
</dbReference>
<keyword evidence="8" id="KW-1185">Reference proteome</keyword>
<dbReference type="InterPro" id="IPR023296">
    <property type="entry name" value="Glyco_hydro_beta-prop_sf"/>
</dbReference>
<evidence type="ECO:0000256" key="5">
    <source>
        <dbReference type="PIRNR" id="PIRNR026534"/>
    </source>
</evidence>
<proteinExistence type="inferred from homology"/>
<feature type="chain" id="PRO_5046425862" evidence="6">
    <location>
        <begin position="25"/>
        <end position="324"/>
    </location>
</feature>
<dbReference type="PANTHER" id="PTHR43301:SF3">
    <property type="entry name" value="ARABINAN ENDO-1,5-ALPHA-L-ARABINOSIDASE A-RELATED"/>
    <property type="match status" value="1"/>
</dbReference>
<evidence type="ECO:0000256" key="4">
    <source>
        <dbReference type="ARBA" id="ARBA00023295"/>
    </source>
</evidence>
<name>A0ABR8W612_9MICO</name>
<protein>
    <submittedName>
        <fullName evidence="7">Arabinan endo-1,5-alpha-L-arabinosidase</fullName>
    </submittedName>
</protein>
<dbReference type="Pfam" id="PF04616">
    <property type="entry name" value="Glyco_hydro_43"/>
    <property type="match status" value="1"/>
</dbReference>
<dbReference type="PANTHER" id="PTHR43301">
    <property type="entry name" value="ARABINAN ENDO-1,5-ALPHA-L-ARABINOSIDASE"/>
    <property type="match status" value="1"/>
</dbReference>
<evidence type="ECO:0000313" key="7">
    <source>
        <dbReference type="EMBL" id="MBD8012081.1"/>
    </source>
</evidence>
<evidence type="ECO:0000256" key="1">
    <source>
        <dbReference type="ARBA" id="ARBA00004834"/>
    </source>
</evidence>
<dbReference type="EMBL" id="JACSPX010000001">
    <property type="protein sequence ID" value="MBD8012081.1"/>
    <property type="molecule type" value="Genomic_DNA"/>
</dbReference>
<reference evidence="7 8" key="1">
    <citation type="submission" date="2020-08" db="EMBL/GenBank/DDBJ databases">
        <title>A Genomic Blueprint of the Chicken Gut Microbiome.</title>
        <authorList>
            <person name="Gilroy R."/>
            <person name="Ravi A."/>
            <person name="Getino M."/>
            <person name="Pursley I."/>
            <person name="Horton D.L."/>
            <person name="Alikhan N.-F."/>
            <person name="Baker D."/>
            <person name="Gharbi K."/>
            <person name="Hall N."/>
            <person name="Watson M."/>
            <person name="Adriaenssens E.M."/>
            <person name="Foster-Nyarko E."/>
            <person name="Jarju S."/>
            <person name="Secka A."/>
            <person name="Antonio M."/>
            <person name="Oren A."/>
            <person name="Chaudhuri R."/>
            <person name="La Ragione R.M."/>
            <person name="Hildebrand F."/>
            <person name="Pallen M.J."/>
        </authorList>
    </citation>
    <scope>NUCLEOTIDE SEQUENCE [LARGE SCALE GENOMIC DNA]</scope>
    <source>
        <strain evidence="7 8">Re1</strain>
    </source>
</reference>
<evidence type="ECO:0000256" key="3">
    <source>
        <dbReference type="ARBA" id="ARBA00022801"/>
    </source>
</evidence>
<organism evidence="7 8">
    <name type="scientific">Microbacterium commune</name>
    <dbReference type="NCBI Taxonomy" id="2762219"/>
    <lineage>
        <taxon>Bacteria</taxon>
        <taxon>Bacillati</taxon>
        <taxon>Actinomycetota</taxon>
        <taxon>Actinomycetes</taxon>
        <taxon>Micrococcales</taxon>
        <taxon>Microbacteriaceae</taxon>
        <taxon>Microbacterium</taxon>
    </lineage>
</organism>
<dbReference type="CDD" id="cd08998">
    <property type="entry name" value="GH43_Arb43a-like"/>
    <property type="match status" value="1"/>
</dbReference>
<dbReference type="InterPro" id="IPR050727">
    <property type="entry name" value="GH43_arabinanases"/>
</dbReference>
<comment type="pathway">
    <text evidence="1 5">Glycan metabolism; L-arabinan degradation.</text>
</comment>
<dbReference type="InterPro" id="IPR016840">
    <property type="entry name" value="Glyco_hydro_43_endo_a_Ara-ase"/>
</dbReference>
<comment type="caution">
    <text evidence="7">The sequence shown here is derived from an EMBL/GenBank/DDBJ whole genome shotgun (WGS) entry which is preliminary data.</text>
</comment>
<evidence type="ECO:0000256" key="6">
    <source>
        <dbReference type="SAM" id="SignalP"/>
    </source>
</evidence>
<evidence type="ECO:0000313" key="8">
    <source>
        <dbReference type="Proteomes" id="UP000611521"/>
    </source>
</evidence>
<dbReference type="PROSITE" id="PS51257">
    <property type="entry name" value="PROKAR_LIPOPROTEIN"/>
    <property type="match status" value="1"/>
</dbReference>
<keyword evidence="6" id="KW-0732">Signal</keyword>